<dbReference type="InterPro" id="IPR000866">
    <property type="entry name" value="AhpC/TSA"/>
</dbReference>
<gene>
    <name evidence="8" type="ORF">GX397_02410</name>
</gene>
<dbReference type="InterPro" id="IPR050217">
    <property type="entry name" value="Peroxiredoxin"/>
</dbReference>
<feature type="domain" description="Thioredoxin" evidence="7">
    <location>
        <begin position="1"/>
        <end position="110"/>
    </location>
</feature>
<evidence type="ECO:0000313" key="8">
    <source>
        <dbReference type="EMBL" id="HHZ03920.1"/>
    </source>
</evidence>
<keyword evidence="3" id="KW-0049">Antioxidant</keyword>
<evidence type="ECO:0000256" key="2">
    <source>
        <dbReference type="ARBA" id="ARBA00022559"/>
    </source>
</evidence>
<dbReference type="GO" id="GO:0008379">
    <property type="term" value="F:thioredoxin peroxidase activity"/>
    <property type="evidence" value="ECO:0007669"/>
    <property type="project" value="TreeGrafter"/>
</dbReference>
<evidence type="ECO:0000256" key="1">
    <source>
        <dbReference type="ARBA" id="ARBA00009796"/>
    </source>
</evidence>
<dbReference type="GO" id="GO:0045454">
    <property type="term" value="P:cell redox homeostasis"/>
    <property type="evidence" value="ECO:0007669"/>
    <property type="project" value="TreeGrafter"/>
</dbReference>
<keyword evidence="2" id="KW-0575">Peroxidase</keyword>
<feature type="region of interest" description="Disordered" evidence="6">
    <location>
        <begin position="147"/>
        <end position="166"/>
    </location>
</feature>
<organism evidence="8 9">
    <name type="scientific">Acetomicrobium hydrogeniformans</name>
    <dbReference type="NCBI Taxonomy" id="649746"/>
    <lineage>
        <taxon>Bacteria</taxon>
        <taxon>Thermotogati</taxon>
        <taxon>Synergistota</taxon>
        <taxon>Synergistia</taxon>
        <taxon>Synergistales</taxon>
        <taxon>Acetomicrobiaceae</taxon>
        <taxon>Acetomicrobium</taxon>
    </lineage>
</organism>
<dbReference type="GO" id="GO:0006979">
    <property type="term" value="P:response to oxidative stress"/>
    <property type="evidence" value="ECO:0007669"/>
    <property type="project" value="TreeGrafter"/>
</dbReference>
<dbReference type="InterPro" id="IPR013766">
    <property type="entry name" value="Thioredoxin_domain"/>
</dbReference>
<dbReference type="Pfam" id="PF10417">
    <property type="entry name" value="1-cysPrx_C"/>
    <property type="match status" value="1"/>
</dbReference>
<protein>
    <submittedName>
        <fullName evidence="8">Redoxin domain-containing protein</fullName>
    </submittedName>
</protein>
<dbReference type="GO" id="GO:0005829">
    <property type="term" value="C:cytosol"/>
    <property type="evidence" value="ECO:0007669"/>
    <property type="project" value="TreeGrafter"/>
</dbReference>
<dbReference type="AlphaFoldDB" id="A0A7V6ZDD7"/>
<evidence type="ECO:0000259" key="7">
    <source>
        <dbReference type="PROSITE" id="PS51352"/>
    </source>
</evidence>
<proteinExistence type="inferred from homology"/>
<dbReference type="Proteomes" id="UP000525027">
    <property type="component" value="Unassembled WGS sequence"/>
</dbReference>
<dbReference type="PANTHER" id="PTHR10681">
    <property type="entry name" value="THIOREDOXIN PEROXIDASE"/>
    <property type="match status" value="1"/>
</dbReference>
<dbReference type="GO" id="GO:0033554">
    <property type="term" value="P:cellular response to stress"/>
    <property type="evidence" value="ECO:0007669"/>
    <property type="project" value="TreeGrafter"/>
</dbReference>
<evidence type="ECO:0000256" key="4">
    <source>
        <dbReference type="ARBA" id="ARBA00023002"/>
    </source>
</evidence>
<evidence type="ECO:0000256" key="5">
    <source>
        <dbReference type="ARBA" id="ARBA00023284"/>
    </source>
</evidence>
<reference evidence="8 9" key="1">
    <citation type="journal article" date="2020" name="Biotechnol. Biofuels">
        <title>New insights from the biogas microbiome by comprehensive genome-resolved metagenomics of nearly 1600 species originating from multiple anaerobic digesters.</title>
        <authorList>
            <person name="Campanaro S."/>
            <person name="Treu L."/>
            <person name="Rodriguez-R L.M."/>
            <person name="Kovalovszki A."/>
            <person name="Ziels R.M."/>
            <person name="Maus I."/>
            <person name="Zhu X."/>
            <person name="Kougias P.G."/>
            <person name="Basile A."/>
            <person name="Luo G."/>
            <person name="Schluter A."/>
            <person name="Konstantinidis K.T."/>
            <person name="Angelidaki I."/>
        </authorList>
    </citation>
    <scope>NUCLEOTIDE SEQUENCE [LARGE SCALE GENOMIC DNA]</scope>
    <source>
        <strain evidence="8">AS25fmACSIPFO_94</strain>
    </source>
</reference>
<comment type="similarity">
    <text evidence="1">Belongs to the peroxiredoxin family. AhpC/Prx1 subfamily.</text>
</comment>
<accession>A0A7V6ZDD7</accession>
<keyword evidence="5" id="KW-0676">Redox-active center</keyword>
<dbReference type="EMBL" id="DURU01000041">
    <property type="protein sequence ID" value="HHZ03920.1"/>
    <property type="molecule type" value="Genomic_DNA"/>
</dbReference>
<dbReference type="InterPro" id="IPR024706">
    <property type="entry name" value="Peroxiredoxin_AhpC-typ"/>
</dbReference>
<dbReference type="Pfam" id="PF00578">
    <property type="entry name" value="AhpC-TSA"/>
    <property type="match status" value="1"/>
</dbReference>
<dbReference type="SUPFAM" id="SSF52833">
    <property type="entry name" value="Thioredoxin-like"/>
    <property type="match status" value="1"/>
</dbReference>
<name>A0A7V6ZDD7_9BACT</name>
<comment type="caution">
    <text evidence="8">The sequence shown here is derived from an EMBL/GenBank/DDBJ whole genome shotgun (WGS) entry which is preliminary data.</text>
</comment>
<sequence>MSAVAERYSEFEALGATVYGISVDSPWVHKVWVEQEISKAVPRGVPFPMLFDAGGRIGEKFGVYSEADGIDIRGTFIIDPDGILQCIDILPAPCGRSVDEIIRRIQALQHIRATSAKEVTPSDWRPGCSTLKPSPDMVGKVWQFVEEQKGSSDGSKAQQPTPPGGC</sequence>
<dbReference type="PROSITE" id="PS51352">
    <property type="entry name" value="THIOREDOXIN_2"/>
    <property type="match status" value="1"/>
</dbReference>
<dbReference type="GO" id="GO:0042744">
    <property type="term" value="P:hydrogen peroxide catabolic process"/>
    <property type="evidence" value="ECO:0007669"/>
    <property type="project" value="TreeGrafter"/>
</dbReference>
<evidence type="ECO:0000313" key="9">
    <source>
        <dbReference type="Proteomes" id="UP000525027"/>
    </source>
</evidence>
<dbReference type="PIRSF" id="PIRSF000239">
    <property type="entry name" value="AHPC"/>
    <property type="match status" value="1"/>
</dbReference>
<dbReference type="InterPro" id="IPR019479">
    <property type="entry name" value="Peroxiredoxin_C"/>
</dbReference>
<evidence type="ECO:0000256" key="3">
    <source>
        <dbReference type="ARBA" id="ARBA00022862"/>
    </source>
</evidence>
<dbReference type="PANTHER" id="PTHR10681:SF121">
    <property type="entry name" value="ALKYL HYDROPEROXIDE REDUCTASE C"/>
    <property type="match status" value="1"/>
</dbReference>
<keyword evidence="4" id="KW-0560">Oxidoreductase</keyword>
<dbReference type="Gene3D" id="3.40.30.10">
    <property type="entry name" value="Glutaredoxin"/>
    <property type="match status" value="1"/>
</dbReference>
<evidence type="ECO:0000256" key="6">
    <source>
        <dbReference type="SAM" id="MobiDB-lite"/>
    </source>
</evidence>
<dbReference type="InterPro" id="IPR036249">
    <property type="entry name" value="Thioredoxin-like_sf"/>
</dbReference>